<dbReference type="AlphaFoldDB" id="A0A1Y2BP36"/>
<sequence length="227" mass="24970">MYFQHQRKLKTYEQMPAWRIPTPQPDWIPTSEAYYNANNCASSSAVYAFAVRRQEPSTLTNNTCVTSTYSNPDTVISVLKGAKTIPEVLKDIQVTGKDFAVYTKYNTTSCTGEATELYAYALDTAIIQGNPNFDGSPYDYKFSNKDGKIQLTYWVGEKRTADPVEYAVDKCSSERSSKWNILGKGVAAPTETKPAVTAAGSVTTVKTSGVCAAVADFFFSFISLMAL</sequence>
<dbReference type="EMBL" id="MCGO01000055">
    <property type="protein sequence ID" value="ORY36509.1"/>
    <property type="molecule type" value="Genomic_DNA"/>
</dbReference>
<name>A0A1Y2BP36_9FUNG</name>
<protein>
    <submittedName>
        <fullName evidence="1">Uncharacterized protein</fullName>
    </submittedName>
</protein>
<evidence type="ECO:0000313" key="2">
    <source>
        <dbReference type="Proteomes" id="UP000193642"/>
    </source>
</evidence>
<accession>A0A1Y2BP36</accession>
<proteinExistence type="predicted"/>
<comment type="caution">
    <text evidence="1">The sequence shown here is derived from an EMBL/GenBank/DDBJ whole genome shotgun (WGS) entry which is preliminary data.</text>
</comment>
<keyword evidence="2" id="KW-1185">Reference proteome</keyword>
<dbReference type="Proteomes" id="UP000193642">
    <property type="component" value="Unassembled WGS sequence"/>
</dbReference>
<organism evidence="1 2">
    <name type="scientific">Rhizoclosmatium globosum</name>
    <dbReference type="NCBI Taxonomy" id="329046"/>
    <lineage>
        <taxon>Eukaryota</taxon>
        <taxon>Fungi</taxon>
        <taxon>Fungi incertae sedis</taxon>
        <taxon>Chytridiomycota</taxon>
        <taxon>Chytridiomycota incertae sedis</taxon>
        <taxon>Chytridiomycetes</taxon>
        <taxon>Chytridiales</taxon>
        <taxon>Chytriomycetaceae</taxon>
        <taxon>Rhizoclosmatium</taxon>
    </lineage>
</organism>
<gene>
    <name evidence="1" type="ORF">BCR33DRAFT_835649</name>
</gene>
<evidence type="ECO:0000313" key="1">
    <source>
        <dbReference type="EMBL" id="ORY36509.1"/>
    </source>
</evidence>
<reference evidence="1 2" key="1">
    <citation type="submission" date="2016-07" db="EMBL/GenBank/DDBJ databases">
        <title>Pervasive Adenine N6-methylation of Active Genes in Fungi.</title>
        <authorList>
            <consortium name="DOE Joint Genome Institute"/>
            <person name="Mondo S.J."/>
            <person name="Dannebaum R.O."/>
            <person name="Kuo R.C."/>
            <person name="Labutti K."/>
            <person name="Haridas S."/>
            <person name="Kuo A."/>
            <person name="Salamov A."/>
            <person name="Ahrendt S.R."/>
            <person name="Lipzen A."/>
            <person name="Sullivan W."/>
            <person name="Andreopoulos W.B."/>
            <person name="Clum A."/>
            <person name="Lindquist E."/>
            <person name="Daum C."/>
            <person name="Ramamoorthy G.K."/>
            <person name="Gryganskyi A."/>
            <person name="Culley D."/>
            <person name="Magnuson J.K."/>
            <person name="James T.Y."/>
            <person name="O'Malley M.A."/>
            <person name="Stajich J.E."/>
            <person name="Spatafora J.W."/>
            <person name="Visel A."/>
            <person name="Grigoriev I.V."/>
        </authorList>
    </citation>
    <scope>NUCLEOTIDE SEQUENCE [LARGE SCALE GENOMIC DNA]</scope>
    <source>
        <strain evidence="1 2">JEL800</strain>
    </source>
</reference>